<dbReference type="EMBL" id="CAUWAG010000004">
    <property type="protein sequence ID" value="CAJ2502381.1"/>
    <property type="molecule type" value="Genomic_DNA"/>
</dbReference>
<evidence type="ECO:0000313" key="1">
    <source>
        <dbReference type="EMBL" id="CAJ2502381.1"/>
    </source>
</evidence>
<protein>
    <submittedName>
        <fullName evidence="1">Uu.00g097750.m01.CDS01</fullName>
    </submittedName>
</protein>
<evidence type="ECO:0000313" key="2">
    <source>
        <dbReference type="Proteomes" id="UP001295740"/>
    </source>
</evidence>
<accession>A0AAI8YEZ4</accession>
<comment type="caution">
    <text evidence="1">The sequence shown here is derived from an EMBL/GenBank/DDBJ whole genome shotgun (WGS) entry which is preliminary data.</text>
</comment>
<gene>
    <name evidence="1" type="ORF">KHLLAP_LOCUS2849</name>
</gene>
<dbReference type="AlphaFoldDB" id="A0AAI8YEZ4"/>
<dbReference type="Proteomes" id="UP001295740">
    <property type="component" value="Unassembled WGS sequence"/>
</dbReference>
<reference evidence="1" key="1">
    <citation type="submission" date="2023-10" db="EMBL/GenBank/DDBJ databases">
        <authorList>
            <person name="Hackl T."/>
        </authorList>
    </citation>
    <scope>NUCLEOTIDE SEQUENCE</scope>
</reference>
<proteinExistence type="predicted"/>
<name>A0AAI8YEZ4_9PEZI</name>
<sequence length="146" mass="16100">MAHSVGTDVDVCSRATRASYRASTGRAGPVVREIQKRSTCGIEIATACGSSGQPSSMRSEDTVNPVFLLVARVVSDTKSSRHREWGVSTIDPDIWQELHPNNTAQQIWLLFEGWHPDPSSLVRTIQCHIVSTVSPVATPLRSRQRY</sequence>
<keyword evidence="2" id="KW-1185">Reference proteome</keyword>
<organism evidence="1 2">
    <name type="scientific">Anthostomella pinea</name>
    <dbReference type="NCBI Taxonomy" id="933095"/>
    <lineage>
        <taxon>Eukaryota</taxon>
        <taxon>Fungi</taxon>
        <taxon>Dikarya</taxon>
        <taxon>Ascomycota</taxon>
        <taxon>Pezizomycotina</taxon>
        <taxon>Sordariomycetes</taxon>
        <taxon>Xylariomycetidae</taxon>
        <taxon>Xylariales</taxon>
        <taxon>Xylariaceae</taxon>
        <taxon>Anthostomella</taxon>
    </lineage>
</organism>